<name>A0A0M8ZQH5_9HYME</name>
<organism evidence="1 2">
    <name type="scientific">Melipona quadrifasciata</name>
    <dbReference type="NCBI Taxonomy" id="166423"/>
    <lineage>
        <taxon>Eukaryota</taxon>
        <taxon>Metazoa</taxon>
        <taxon>Ecdysozoa</taxon>
        <taxon>Arthropoda</taxon>
        <taxon>Hexapoda</taxon>
        <taxon>Insecta</taxon>
        <taxon>Pterygota</taxon>
        <taxon>Neoptera</taxon>
        <taxon>Endopterygota</taxon>
        <taxon>Hymenoptera</taxon>
        <taxon>Apocrita</taxon>
        <taxon>Aculeata</taxon>
        <taxon>Apoidea</taxon>
        <taxon>Anthophila</taxon>
        <taxon>Apidae</taxon>
        <taxon>Melipona</taxon>
    </lineage>
</organism>
<dbReference type="EMBL" id="KQ435904">
    <property type="protein sequence ID" value="KOX69045.1"/>
    <property type="molecule type" value="Genomic_DNA"/>
</dbReference>
<dbReference type="AlphaFoldDB" id="A0A0M8ZQH5"/>
<gene>
    <name evidence="1" type="ORF">WN51_06524</name>
</gene>
<proteinExistence type="predicted"/>
<accession>A0A0M8ZQH5</accession>
<evidence type="ECO:0000313" key="1">
    <source>
        <dbReference type="EMBL" id="KOX69045.1"/>
    </source>
</evidence>
<dbReference type="Proteomes" id="UP000053105">
    <property type="component" value="Unassembled WGS sequence"/>
</dbReference>
<evidence type="ECO:0000313" key="2">
    <source>
        <dbReference type="Proteomes" id="UP000053105"/>
    </source>
</evidence>
<keyword evidence="2" id="KW-1185">Reference proteome</keyword>
<sequence length="295" mass="34206">MTVNIPVSSRASPIPQLREKQENHYNNFYDLHHEIVSEKIAVWQDESSDEIYYDGQSCLYSVANVSSSSFEKNCKKNASNRPTVLILANILVCMSLKKEERCINEAGDIIYYLYRKKLFYSHGSLRRHLVAINQVNRGRLYYLTVTTDSKCGTVYSNNNIIQKHKIRNEMNSIGLTTKSSNRSTFTGDISFNLHCDIPRKRIRTVQQSTVQHSVYMQGYIYSDPPPKLLQNFHPTFMQLRELNKARLPRALRVLGDYRKVPRLINPEQDVDHNCFISLLLRGILPSIEERVLFIT</sequence>
<protein>
    <submittedName>
        <fullName evidence="1">Uncharacterized protein</fullName>
    </submittedName>
</protein>
<reference evidence="1 2" key="1">
    <citation type="submission" date="2015-07" db="EMBL/GenBank/DDBJ databases">
        <title>The genome of Melipona quadrifasciata.</title>
        <authorList>
            <person name="Pan H."/>
            <person name="Kapheim K."/>
        </authorList>
    </citation>
    <scope>NUCLEOTIDE SEQUENCE [LARGE SCALE GENOMIC DNA]</scope>
    <source>
        <strain evidence="1">0111107301</strain>
        <tissue evidence="1">Whole body</tissue>
    </source>
</reference>